<evidence type="ECO:0000313" key="2">
    <source>
        <dbReference type="Proteomes" id="UP000077266"/>
    </source>
</evidence>
<protein>
    <recommendedName>
        <fullName evidence="3">F-box domain-containing protein</fullName>
    </recommendedName>
</protein>
<name>A0A165LM79_EXIGL</name>
<proteinExistence type="predicted"/>
<evidence type="ECO:0008006" key="3">
    <source>
        <dbReference type="Google" id="ProtNLM"/>
    </source>
</evidence>
<dbReference type="OrthoDB" id="2682083at2759"/>
<reference evidence="1 2" key="1">
    <citation type="journal article" date="2016" name="Mol. Biol. Evol.">
        <title>Comparative Genomics of Early-Diverging Mushroom-Forming Fungi Provides Insights into the Origins of Lignocellulose Decay Capabilities.</title>
        <authorList>
            <person name="Nagy L.G."/>
            <person name="Riley R."/>
            <person name="Tritt A."/>
            <person name="Adam C."/>
            <person name="Daum C."/>
            <person name="Floudas D."/>
            <person name="Sun H."/>
            <person name="Yadav J.S."/>
            <person name="Pangilinan J."/>
            <person name="Larsson K.H."/>
            <person name="Matsuura K."/>
            <person name="Barry K."/>
            <person name="Labutti K."/>
            <person name="Kuo R."/>
            <person name="Ohm R.A."/>
            <person name="Bhattacharya S.S."/>
            <person name="Shirouzu T."/>
            <person name="Yoshinaga Y."/>
            <person name="Martin F.M."/>
            <person name="Grigoriev I.V."/>
            <person name="Hibbett D.S."/>
        </authorList>
    </citation>
    <scope>NUCLEOTIDE SEQUENCE [LARGE SCALE GENOMIC DNA]</scope>
    <source>
        <strain evidence="1 2">HHB12029</strain>
    </source>
</reference>
<dbReference type="InParanoid" id="A0A165LM79"/>
<evidence type="ECO:0000313" key="1">
    <source>
        <dbReference type="EMBL" id="KZV98047.1"/>
    </source>
</evidence>
<keyword evidence="2" id="KW-1185">Reference proteome</keyword>
<organism evidence="1 2">
    <name type="scientific">Exidia glandulosa HHB12029</name>
    <dbReference type="NCBI Taxonomy" id="1314781"/>
    <lineage>
        <taxon>Eukaryota</taxon>
        <taxon>Fungi</taxon>
        <taxon>Dikarya</taxon>
        <taxon>Basidiomycota</taxon>
        <taxon>Agaricomycotina</taxon>
        <taxon>Agaricomycetes</taxon>
        <taxon>Auriculariales</taxon>
        <taxon>Exidiaceae</taxon>
        <taxon>Exidia</taxon>
    </lineage>
</organism>
<sequence>MADPSQLPHELVLLVIEAACHTYVYSRAGWVASLCLVCRSVQNVVNPILYARLFIGEHNIAALDELSRSSNSNRLSLVREVFIDLHSSFGDDRDGDCIVSARFAFLARALIGVRVISGPSRTIEALSHWNPRLRRQLVSVFVTDTTDSWHATTNKHCFAPVLRSVDYLHIIIFMGAAIDSPGDLAFLRGTISTAHSLIFDLLSQDRELIATLKVESLILTLDNIVSSLSPTFQRLVLRPRCVFEESVRFITARLAAWANVKRDPRIFVDDDFVPILDEENNRWLYATLDPGDALEGEALWQRGRQL</sequence>
<dbReference type="AlphaFoldDB" id="A0A165LM79"/>
<dbReference type="EMBL" id="KV425923">
    <property type="protein sequence ID" value="KZV98047.1"/>
    <property type="molecule type" value="Genomic_DNA"/>
</dbReference>
<dbReference type="Proteomes" id="UP000077266">
    <property type="component" value="Unassembled WGS sequence"/>
</dbReference>
<accession>A0A165LM79</accession>
<gene>
    <name evidence="1" type="ORF">EXIGLDRAFT_729211</name>
</gene>